<protein>
    <submittedName>
        <fullName evidence="2">Uncharacterized protein</fullName>
    </submittedName>
</protein>
<proteinExistence type="predicted"/>
<dbReference type="Proteomes" id="UP000245946">
    <property type="component" value="Unassembled WGS sequence"/>
</dbReference>
<dbReference type="RefSeq" id="XP_025598095.1">
    <property type="nucleotide sequence ID" value="XM_025739816.1"/>
</dbReference>
<feature type="compositionally biased region" description="Low complexity" evidence="1">
    <location>
        <begin position="17"/>
        <end position="27"/>
    </location>
</feature>
<name>A0A316Z968_9BASI</name>
<dbReference type="GeneID" id="37267362"/>
<sequence length="513" mass="56860">MPTSSSVDEAASDDSLHASAAGSDDLSQPAEAPPLLTAEQIAETHRRNNPAHPADAAKVAGQKVCSISNEIDNCVQRVHFVPHSELSRPSLIRVLRAIGAISPHDDPLAKTGWKNVLVLGIRPRLWMSPATPDFLLSPTEEVVTQAIYTVEAHLSSLESSHPSSQLWTFTVEDVTDSRPFAESFRDYQPTYFRAGEFFAHFEYHGDDIRLWRSSRQNTLPSQFIEGALPLKTFPLALAPLACIFYMQVWRMMEQQPGVQVTAQLARLMKLIDYLFGLFETDSLCAWRNARMTELRASLNLAQQAVPPQLAVNTAPREFVAWALPVTPTWQSVSTGTRGAAAHSSVRSEGRDAGDGPDESSSSSSERLARSSTPKGSSPASCASDAGFDEDGASASQGIHPDADFSPHERVRLQQLNRAFAAECERERVTLRELRQGRQLRAHIDMAQLLADVEQRRSDEAEARYHDRLQQLERAFAAECEREHVTLRELRQGRQLRVYGDMAQLLADCRAAPQ</sequence>
<dbReference type="EMBL" id="KZ819293">
    <property type="protein sequence ID" value="PWN97816.1"/>
    <property type="molecule type" value="Genomic_DNA"/>
</dbReference>
<gene>
    <name evidence="2" type="ORF">FA09DRAFT_28182</name>
</gene>
<feature type="compositionally biased region" description="Low complexity" evidence="1">
    <location>
        <begin position="358"/>
        <end position="371"/>
    </location>
</feature>
<feature type="region of interest" description="Disordered" evidence="1">
    <location>
        <begin position="331"/>
        <end position="404"/>
    </location>
</feature>
<evidence type="ECO:0000313" key="2">
    <source>
        <dbReference type="EMBL" id="PWN97816.1"/>
    </source>
</evidence>
<feature type="region of interest" description="Disordered" evidence="1">
    <location>
        <begin position="1"/>
        <end position="35"/>
    </location>
</feature>
<accession>A0A316Z968</accession>
<dbReference type="AlphaFoldDB" id="A0A316Z968"/>
<evidence type="ECO:0000313" key="3">
    <source>
        <dbReference type="Proteomes" id="UP000245946"/>
    </source>
</evidence>
<evidence type="ECO:0000256" key="1">
    <source>
        <dbReference type="SAM" id="MobiDB-lite"/>
    </source>
</evidence>
<organism evidence="2 3">
    <name type="scientific">Tilletiopsis washingtonensis</name>
    <dbReference type="NCBI Taxonomy" id="58919"/>
    <lineage>
        <taxon>Eukaryota</taxon>
        <taxon>Fungi</taxon>
        <taxon>Dikarya</taxon>
        <taxon>Basidiomycota</taxon>
        <taxon>Ustilaginomycotina</taxon>
        <taxon>Exobasidiomycetes</taxon>
        <taxon>Entylomatales</taxon>
        <taxon>Entylomatales incertae sedis</taxon>
        <taxon>Tilletiopsis</taxon>
    </lineage>
</organism>
<reference evidence="2 3" key="1">
    <citation type="journal article" date="2018" name="Mol. Biol. Evol.">
        <title>Broad Genomic Sampling Reveals a Smut Pathogenic Ancestry of the Fungal Clade Ustilaginomycotina.</title>
        <authorList>
            <person name="Kijpornyongpan T."/>
            <person name="Mondo S.J."/>
            <person name="Barry K."/>
            <person name="Sandor L."/>
            <person name="Lee J."/>
            <person name="Lipzen A."/>
            <person name="Pangilinan J."/>
            <person name="LaButti K."/>
            <person name="Hainaut M."/>
            <person name="Henrissat B."/>
            <person name="Grigoriev I.V."/>
            <person name="Spatafora J.W."/>
            <person name="Aime M.C."/>
        </authorList>
    </citation>
    <scope>NUCLEOTIDE SEQUENCE [LARGE SCALE GENOMIC DNA]</scope>
    <source>
        <strain evidence="2 3">MCA 4186</strain>
    </source>
</reference>
<keyword evidence="3" id="KW-1185">Reference proteome</keyword>